<evidence type="ECO:0000256" key="3">
    <source>
        <dbReference type="ARBA" id="ARBA00022771"/>
    </source>
</evidence>
<sequence length="636" mass="73240">MEKQLEIPEFVTPCLPGIQHEYYGNYHLQYSNITSSLLILTNDSLFSAIKTGDLSLVKKFFPKFKNVINQIRTPSGLYPLHIASIKGHYEIVKYLVEEQNALVDIIDNEKETPLLKAAYNGHKNIVQYLKMKNANVDYKDREGWSSLHNACSRGFLDIVQFLINSEADINCQNVTGQTPLMIASSKGYIDIVQLLIMTNVNPLLKNNLGETAYDIAAQNNEYYICAILENYEKEYIKKNNLSEAITHNTVTEMIFENQRSSVLSINNFSSENLLKTDKCGPWSNKYGTPCNKEDIKLPKSNNSNGWFWMTDWAIDYKSPKVNKNDGWQYAKSFEDKPEMWSSEPIKGLSSIGGCVRRRIWIRIRKRKYINISPNTNPNVYVDASASSSNNNANKLNNNNSNNLIIMNDKRTTNDSNNDNNNTNNSTNDPKGKKPMENENETNKNSINSQVSQYLLEARNIVNEEEYSWEYISKNEVNINIIESQFQKYTKAIEYLLNKNKEKKLTESKEMSKQIENYLEKAEYLKAKLSKLKNNSNNNQEKNKNINPNIRTIGNIMNYSSSSESLLSPNAQWERDENAPICNDCKSKFSLFNRRHHCRYCGKVFCSKCSDYQFKIRNNSPPSRVCKSCYKDLTKIN</sequence>
<keyword evidence="4" id="KW-0862">Zinc</keyword>
<dbReference type="GO" id="GO:0008270">
    <property type="term" value="F:zinc ion binding"/>
    <property type="evidence" value="ECO:0007669"/>
    <property type="project" value="UniProtKB-KW"/>
</dbReference>
<feature type="domain" description="FYVE-type" evidence="10">
    <location>
        <begin position="575"/>
        <end position="633"/>
    </location>
</feature>
<dbReference type="Proteomes" id="UP000193920">
    <property type="component" value="Unassembled WGS sequence"/>
</dbReference>
<keyword evidence="12" id="KW-1185">Reference proteome</keyword>
<evidence type="ECO:0000256" key="1">
    <source>
        <dbReference type="ARBA" id="ARBA00022723"/>
    </source>
</evidence>
<reference evidence="11 12" key="1">
    <citation type="submission" date="2016-08" db="EMBL/GenBank/DDBJ databases">
        <title>A Parts List for Fungal Cellulosomes Revealed by Comparative Genomics.</title>
        <authorList>
            <consortium name="DOE Joint Genome Institute"/>
            <person name="Haitjema C.H."/>
            <person name="Gilmore S.P."/>
            <person name="Henske J.K."/>
            <person name="Solomon K.V."/>
            <person name="De Groot R."/>
            <person name="Kuo A."/>
            <person name="Mondo S.J."/>
            <person name="Salamov A.A."/>
            <person name="Labutti K."/>
            <person name="Zhao Z."/>
            <person name="Chiniquy J."/>
            <person name="Barry K."/>
            <person name="Brewer H.M."/>
            <person name="Purvine S.O."/>
            <person name="Wright A.T."/>
            <person name="Boxma B."/>
            <person name="Van Alen T."/>
            <person name="Hackstein J.H."/>
            <person name="Baker S.E."/>
            <person name="Grigoriev I.V."/>
            <person name="O'Malley M.A."/>
        </authorList>
    </citation>
    <scope>NUCLEOTIDE SEQUENCE [LARGE SCALE GENOMIC DNA]</scope>
    <source>
        <strain evidence="11 12">G1</strain>
    </source>
</reference>
<dbReference type="SUPFAM" id="SSF57903">
    <property type="entry name" value="FYVE/PHD zinc finger"/>
    <property type="match status" value="1"/>
</dbReference>
<feature type="compositionally biased region" description="Low complexity" evidence="9">
    <location>
        <begin position="383"/>
        <end position="402"/>
    </location>
</feature>
<dbReference type="PROSITE" id="PS50297">
    <property type="entry name" value="ANK_REP_REGION"/>
    <property type="match status" value="4"/>
</dbReference>
<feature type="repeat" description="ANK" evidence="6">
    <location>
        <begin position="142"/>
        <end position="174"/>
    </location>
</feature>
<dbReference type="EMBL" id="MCOG01000108">
    <property type="protein sequence ID" value="ORY46247.1"/>
    <property type="molecule type" value="Genomic_DNA"/>
</dbReference>
<keyword evidence="8" id="KW-0175">Coiled coil</keyword>
<keyword evidence="5 6" id="KW-0040">ANK repeat</keyword>
<feature type="region of interest" description="Disordered" evidence="9">
    <location>
        <begin position="382"/>
        <end position="447"/>
    </location>
</feature>
<name>A0A1Y2CH61_9FUNG</name>
<evidence type="ECO:0000256" key="6">
    <source>
        <dbReference type="PROSITE-ProRule" id="PRU00023"/>
    </source>
</evidence>
<dbReference type="PROSITE" id="PS50178">
    <property type="entry name" value="ZF_FYVE"/>
    <property type="match status" value="1"/>
</dbReference>
<accession>A0A1Y2CH61</accession>
<organism evidence="11 12">
    <name type="scientific">Neocallimastix californiae</name>
    <dbReference type="NCBI Taxonomy" id="1754190"/>
    <lineage>
        <taxon>Eukaryota</taxon>
        <taxon>Fungi</taxon>
        <taxon>Fungi incertae sedis</taxon>
        <taxon>Chytridiomycota</taxon>
        <taxon>Chytridiomycota incertae sedis</taxon>
        <taxon>Neocallimastigomycetes</taxon>
        <taxon>Neocallimastigales</taxon>
        <taxon>Neocallimastigaceae</taxon>
        <taxon>Neocallimastix</taxon>
    </lineage>
</organism>
<dbReference type="InterPro" id="IPR011011">
    <property type="entry name" value="Znf_FYVE_PHD"/>
</dbReference>
<keyword evidence="3 7" id="KW-0863">Zinc-finger</keyword>
<dbReference type="InterPro" id="IPR036770">
    <property type="entry name" value="Ankyrin_rpt-contain_sf"/>
</dbReference>
<dbReference type="PANTHER" id="PTHR24173:SF74">
    <property type="entry name" value="ANKYRIN REPEAT DOMAIN-CONTAINING PROTEIN 16"/>
    <property type="match status" value="1"/>
</dbReference>
<dbReference type="InterPro" id="IPR000306">
    <property type="entry name" value="Znf_FYVE"/>
</dbReference>
<evidence type="ECO:0000313" key="11">
    <source>
        <dbReference type="EMBL" id="ORY46247.1"/>
    </source>
</evidence>
<dbReference type="AlphaFoldDB" id="A0A1Y2CH61"/>
<dbReference type="Pfam" id="PF12796">
    <property type="entry name" value="Ank_2"/>
    <property type="match status" value="2"/>
</dbReference>
<proteinExistence type="predicted"/>
<dbReference type="PANTHER" id="PTHR24173">
    <property type="entry name" value="ANKYRIN REPEAT CONTAINING"/>
    <property type="match status" value="1"/>
</dbReference>
<feature type="repeat" description="ANK" evidence="6">
    <location>
        <begin position="75"/>
        <end position="97"/>
    </location>
</feature>
<dbReference type="Gene3D" id="1.25.40.20">
    <property type="entry name" value="Ankyrin repeat-containing domain"/>
    <property type="match status" value="1"/>
</dbReference>
<dbReference type="STRING" id="1754190.A0A1Y2CH61"/>
<evidence type="ECO:0000313" key="12">
    <source>
        <dbReference type="Proteomes" id="UP000193920"/>
    </source>
</evidence>
<evidence type="ECO:0000256" key="2">
    <source>
        <dbReference type="ARBA" id="ARBA00022737"/>
    </source>
</evidence>
<dbReference type="Pfam" id="PF01363">
    <property type="entry name" value="FYVE"/>
    <property type="match status" value="1"/>
</dbReference>
<dbReference type="InterPro" id="IPR013083">
    <property type="entry name" value="Znf_RING/FYVE/PHD"/>
</dbReference>
<dbReference type="Gene3D" id="3.30.40.10">
    <property type="entry name" value="Zinc/RING finger domain, C3HC4 (zinc finger)"/>
    <property type="match status" value="1"/>
</dbReference>
<dbReference type="SMART" id="SM00064">
    <property type="entry name" value="FYVE"/>
    <property type="match status" value="1"/>
</dbReference>
<protein>
    <submittedName>
        <fullName evidence="11">Ankyrin</fullName>
    </submittedName>
</protein>
<dbReference type="InterPro" id="IPR017455">
    <property type="entry name" value="Znf_FYVE-rel"/>
</dbReference>
<dbReference type="PROSITE" id="PS50088">
    <property type="entry name" value="ANK_REPEAT"/>
    <property type="match status" value="4"/>
</dbReference>
<feature type="compositionally biased region" description="Low complexity" evidence="9">
    <location>
        <begin position="413"/>
        <end position="428"/>
    </location>
</feature>
<evidence type="ECO:0000259" key="10">
    <source>
        <dbReference type="PROSITE" id="PS50178"/>
    </source>
</evidence>
<evidence type="ECO:0000256" key="7">
    <source>
        <dbReference type="PROSITE-ProRule" id="PRU00091"/>
    </source>
</evidence>
<evidence type="ECO:0000256" key="5">
    <source>
        <dbReference type="ARBA" id="ARBA00023043"/>
    </source>
</evidence>
<evidence type="ECO:0000256" key="4">
    <source>
        <dbReference type="ARBA" id="ARBA00022833"/>
    </source>
</evidence>
<dbReference type="SUPFAM" id="SSF48403">
    <property type="entry name" value="Ankyrin repeat"/>
    <property type="match status" value="1"/>
</dbReference>
<evidence type="ECO:0000256" key="9">
    <source>
        <dbReference type="SAM" id="MobiDB-lite"/>
    </source>
</evidence>
<feature type="repeat" description="ANK" evidence="6">
    <location>
        <begin position="109"/>
        <end position="141"/>
    </location>
</feature>
<dbReference type="OrthoDB" id="2163551at2759"/>
<evidence type="ECO:0000256" key="8">
    <source>
        <dbReference type="SAM" id="Coils"/>
    </source>
</evidence>
<feature type="repeat" description="ANK" evidence="6">
    <location>
        <begin position="175"/>
        <end position="207"/>
    </location>
</feature>
<keyword evidence="2" id="KW-0677">Repeat</keyword>
<comment type="caution">
    <text evidence="11">The sequence shown here is derived from an EMBL/GenBank/DDBJ whole genome shotgun (WGS) entry which is preliminary data.</text>
</comment>
<dbReference type="SMART" id="SM00248">
    <property type="entry name" value="ANK"/>
    <property type="match status" value="4"/>
</dbReference>
<gene>
    <name evidence="11" type="ORF">LY90DRAFT_13630</name>
</gene>
<feature type="coiled-coil region" evidence="8">
    <location>
        <begin position="500"/>
        <end position="541"/>
    </location>
</feature>
<keyword evidence="1" id="KW-0479">Metal-binding</keyword>
<dbReference type="InterPro" id="IPR002110">
    <property type="entry name" value="Ankyrin_rpt"/>
</dbReference>